<sequence>MSGPREHYEFHVELKPFQQELTKFPLLFLLGELQYFTHITEGQRVFRRAREPIIIRKLARIPVSDSLFDHIQDFKDILTEMDIPKIEQSKILDKIASKANGMDTYCGAFMSVRIVKVIFRPDQIAVNNEEKDVAKAEGKFSDKLHPEDIALFGGCRLDTCGHLAAIIYLVNSDGYYSCS</sequence>
<accession>A0A8T2YBW9</accession>
<proteinExistence type="predicted"/>
<comment type="caution">
    <text evidence="1">The sequence shown here is derived from an EMBL/GenBank/DDBJ whole genome shotgun (WGS) entry which is preliminary data.</text>
</comment>
<evidence type="ECO:0000313" key="2">
    <source>
        <dbReference type="Proteomes" id="UP000807159"/>
    </source>
</evidence>
<organism evidence="1 2">
    <name type="scientific">Populus deltoides</name>
    <name type="common">Eastern poplar</name>
    <name type="synonym">Eastern cottonwood</name>
    <dbReference type="NCBI Taxonomy" id="3696"/>
    <lineage>
        <taxon>Eukaryota</taxon>
        <taxon>Viridiplantae</taxon>
        <taxon>Streptophyta</taxon>
        <taxon>Embryophyta</taxon>
        <taxon>Tracheophyta</taxon>
        <taxon>Spermatophyta</taxon>
        <taxon>Magnoliopsida</taxon>
        <taxon>eudicotyledons</taxon>
        <taxon>Gunneridae</taxon>
        <taxon>Pentapetalae</taxon>
        <taxon>rosids</taxon>
        <taxon>fabids</taxon>
        <taxon>Malpighiales</taxon>
        <taxon>Salicaceae</taxon>
        <taxon>Saliceae</taxon>
        <taxon>Populus</taxon>
    </lineage>
</organism>
<dbReference type="AlphaFoldDB" id="A0A8T2YBW9"/>
<evidence type="ECO:0000313" key="1">
    <source>
        <dbReference type="EMBL" id="KAH8502644.1"/>
    </source>
</evidence>
<dbReference type="Proteomes" id="UP000807159">
    <property type="component" value="Chromosome 7"/>
</dbReference>
<keyword evidence="2" id="KW-1185">Reference proteome</keyword>
<gene>
    <name evidence="1" type="ORF">H0E87_014083</name>
</gene>
<protein>
    <submittedName>
        <fullName evidence="1">Uncharacterized protein</fullName>
    </submittedName>
</protein>
<dbReference type="EMBL" id="JACEGQ020000007">
    <property type="protein sequence ID" value="KAH8502644.1"/>
    <property type="molecule type" value="Genomic_DNA"/>
</dbReference>
<reference evidence="1" key="1">
    <citation type="journal article" date="2021" name="J. Hered.">
        <title>Genome Assembly of Salicaceae Populus deltoides (Eastern Cottonwood) I-69 Based on Nanopore Sequencing and Hi-C Technologies.</title>
        <authorList>
            <person name="Bai S."/>
            <person name="Wu H."/>
            <person name="Zhang J."/>
            <person name="Pan Z."/>
            <person name="Zhao W."/>
            <person name="Li Z."/>
            <person name="Tong C."/>
        </authorList>
    </citation>
    <scope>NUCLEOTIDE SEQUENCE</scope>
    <source>
        <tissue evidence="1">Leaf</tissue>
    </source>
</reference>
<name>A0A8T2YBW9_POPDE</name>